<protein>
    <submittedName>
        <fullName evidence="2">Uncharacterized protein</fullName>
    </submittedName>
</protein>
<dbReference type="AlphaFoldDB" id="A0A0C2STF0"/>
<proteinExistence type="predicted"/>
<dbReference type="InParanoid" id="A0A0C2STF0"/>
<feature type="region of interest" description="Disordered" evidence="1">
    <location>
        <begin position="303"/>
        <end position="327"/>
    </location>
</feature>
<reference evidence="2 3" key="1">
    <citation type="submission" date="2014-04" db="EMBL/GenBank/DDBJ databases">
        <title>Evolutionary Origins and Diversification of the Mycorrhizal Mutualists.</title>
        <authorList>
            <consortium name="DOE Joint Genome Institute"/>
            <consortium name="Mycorrhizal Genomics Consortium"/>
            <person name="Kohler A."/>
            <person name="Kuo A."/>
            <person name="Nagy L.G."/>
            <person name="Floudas D."/>
            <person name="Copeland A."/>
            <person name="Barry K.W."/>
            <person name="Cichocki N."/>
            <person name="Veneault-Fourrey C."/>
            <person name="LaButti K."/>
            <person name="Lindquist E.A."/>
            <person name="Lipzen A."/>
            <person name="Lundell T."/>
            <person name="Morin E."/>
            <person name="Murat C."/>
            <person name="Riley R."/>
            <person name="Ohm R."/>
            <person name="Sun H."/>
            <person name="Tunlid A."/>
            <person name="Henrissat B."/>
            <person name="Grigoriev I.V."/>
            <person name="Hibbett D.S."/>
            <person name="Martin F."/>
        </authorList>
    </citation>
    <scope>NUCLEOTIDE SEQUENCE [LARGE SCALE GENOMIC DNA]</scope>
    <source>
        <strain evidence="2 3">Koide BX008</strain>
    </source>
</reference>
<accession>A0A0C2STF0</accession>
<dbReference type="InterPro" id="IPR035992">
    <property type="entry name" value="Ricin_B-like_lectins"/>
</dbReference>
<dbReference type="Gene3D" id="2.80.10.50">
    <property type="match status" value="2"/>
</dbReference>
<evidence type="ECO:0000313" key="2">
    <source>
        <dbReference type="EMBL" id="KIL57319.1"/>
    </source>
</evidence>
<evidence type="ECO:0000256" key="1">
    <source>
        <dbReference type="SAM" id="MobiDB-lite"/>
    </source>
</evidence>
<dbReference type="Proteomes" id="UP000054549">
    <property type="component" value="Unassembled WGS sequence"/>
</dbReference>
<dbReference type="EMBL" id="KN818374">
    <property type="protein sequence ID" value="KIL57319.1"/>
    <property type="molecule type" value="Genomic_DNA"/>
</dbReference>
<dbReference type="OrthoDB" id="3039501at2759"/>
<dbReference type="SUPFAM" id="SSF50370">
    <property type="entry name" value="Ricin B-like lectins"/>
    <property type="match status" value="2"/>
</dbReference>
<organism evidence="2 3">
    <name type="scientific">Amanita muscaria (strain Koide BX008)</name>
    <dbReference type="NCBI Taxonomy" id="946122"/>
    <lineage>
        <taxon>Eukaryota</taxon>
        <taxon>Fungi</taxon>
        <taxon>Dikarya</taxon>
        <taxon>Basidiomycota</taxon>
        <taxon>Agaricomycotina</taxon>
        <taxon>Agaricomycetes</taxon>
        <taxon>Agaricomycetidae</taxon>
        <taxon>Agaricales</taxon>
        <taxon>Pluteineae</taxon>
        <taxon>Amanitaceae</taxon>
        <taxon>Amanita</taxon>
    </lineage>
</organism>
<gene>
    <name evidence="2" type="ORF">M378DRAFT_200813</name>
</gene>
<dbReference type="STRING" id="946122.A0A0C2STF0"/>
<keyword evidence="3" id="KW-1185">Reference proteome</keyword>
<evidence type="ECO:0000313" key="3">
    <source>
        <dbReference type="Proteomes" id="UP000054549"/>
    </source>
</evidence>
<name>A0A0C2STF0_AMAMK</name>
<dbReference type="CDD" id="cd00161">
    <property type="entry name" value="beta-trefoil_Ricin-like"/>
    <property type="match status" value="1"/>
</dbReference>
<dbReference type="HOGENOM" id="CLU_608382_0_0_1"/>
<sequence>MGIFTYPREGIRYRIRNVDYGEYLEQRPSESTIVLRQEKEDPVQHWIFVAENSKKHTYTIYDVEQNSMLYVNSSNKIVFDSPSSSSSSDRTIWKLITDPLKDQRTYLVDEDTYMLYMKDRDHAEMKAETNEYNVSRTRKTQNYQWEIIEDSPSELPPGQSQHFRIRTLNGQALQLDGTSDKLTLDTQDRKGNHRTWLITDLGNGKCTIFNQNSKKYLCVRDKGSYNWEPTALADDNIANEENKIWIIEPTSDFTYSFSQECDVWVGRNLTSQTFSLALDNNTAILKPKKAAHNQIWLIEPEDAVEPSDSGDKNDPNQVSPGLSPGEYKLKNADTVPYYVKIIKKNNAYSVVTCPAQSANKFQVKSQGSGVIIYCRLNGKDIYLSADSGGSIVGREATSYTWKVTQADKANSYYIVSVPLNCSMVTMIDVFVLGMIPTDILALPVLPTLRSRLQQKARVQSKFGNSPNYYDVSELD</sequence>